<feature type="signal peptide" evidence="1">
    <location>
        <begin position="1"/>
        <end position="17"/>
    </location>
</feature>
<keyword evidence="3" id="KW-1185">Reference proteome</keyword>
<name>A0ABS5D1A8_9FLAO</name>
<organism evidence="2 3">
    <name type="scientific">Flavobacterium erciyesense</name>
    <dbReference type="NCBI Taxonomy" id="2825842"/>
    <lineage>
        <taxon>Bacteria</taxon>
        <taxon>Pseudomonadati</taxon>
        <taxon>Bacteroidota</taxon>
        <taxon>Flavobacteriia</taxon>
        <taxon>Flavobacteriales</taxon>
        <taxon>Flavobacteriaceae</taxon>
        <taxon>Flavobacterium</taxon>
    </lineage>
</organism>
<sequence length="165" mass="18970">MKKIVLALSFLSLISCASSNLGNKENLIKTNFTDLKIATSSLVKNATTITCNELRFYNIDSAFDTKKSMFLDFGISNEQTNGMHQNNIRKMQWTNVKLFDSDDRFTIIADGTETTQNYFACLIVFDNQGKDCLNENQPLKNEIVNYFQNRMKKNRGKKVEFHNIK</sequence>
<dbReference type="RefSeq" id="WP_210788339.1">
    <property type="nucleotide sequence ID" value="NZ_JAGPXB010000002.1"/>
</dbReference>
<proteinExistence type="predicted"/>
<evidence type="ECO:0000256" key="1">
    <source>
        <dbReference type="SAM" id="SignalP"/>
    </source>
</evidence>
<gene>
    <name evidence="2" type="ORF">KBJ98_03730</name>
</gene>
<accession>A0ABS5D1A8</accession>
<dbReference type="EMBL" id="JAGPXB010000002">
    <property type="protein sequence ID" value="MBQ0907810.1"/>
    <property type="molecule type" value="Genomic_DNA"/>
</dbReference>
<keyword evidence="1" id="KW-0732">Signal</keyword>
<comment type="caution">
    <text evidence="2">The sequence shown here is derived from an EMBL/GenBank/DDBJ whole genome shotgun (WGS) entry which is preliminary data.</text>
</comment>
<protein>
    <recommendedName>
        <fullName evidence="4">Lipoprotein</fullName>
    </recommendedName>
</protein>
<feature type="chain" id="PRO_5047251648" description="Lipoprotein" evidence="1">
    <location>
        <begin position="18"/>
        <end position="165"/>
    </location>
</feature>
<evidence type="ECO:0000313" key="3">
    <source>
        <dbReference type="Proteomes" id="UP000679008"/>
    </source>
</evidence>
<dbReference type="Proteomes" id="UP000679008">
    <property type="component" value="Unassembled WGS sequence"/>
</dbReference>
<dbReference type="PROSITE" id="PS51257">
    <property type="entry name" value="PROKAR_LIPOPROTEIN"/>
    <property type="match status" value="1"/>
</dbReference>
<evidence type="ECO:0000313" key="2">
    <source>
        <dbReference type="EMBL" id="MBQ0907810.1"/>
    </source>
</evidence>
<evidence type="ECO:0008006" key="4">
    <source>
        <dbReference type="Google" id="ProtNLM"/>
    </source>
</evidence>
<reference evidence="2 3" key="1">
    <citation type="submission" date="2021-04" db="EMBL/GenBank/DDBJ databases">
        <title>Description of novel Flavobacterium sp. F-328.</title>
        <authorList>
            <person name="Saticioglu I.B."/>
        </authorList>
    </citation>
    <scope>NUCLEOTIDE SEQUENCE [LARGE SCALE GENOMIC DNA]</scope>
    <source>
        <strain evidence="2 3">F-328</strain>
    </source>
</reference>